<name>A0A2C6J4S1_9APIC</name>
<evidence type="ECO:0000313" key="3">
    <source>
        <dbReference type="Proteomes" id="UP000221165"/>
    </source>
</evidence>
<feature type="non-terminal residue" evidence="2">
    <location>
        <position position="1"/>
    </location>
</feature>
<dbReference type="GeneID" id="94434798"/>
<evidence type="ECO:0000313" key="2">
    <source>
        <dbReference type="EMBL" id="PHJ14701.1"/>
    </source>
</evidence>
<feature type="compositionally biased region" description="Acidic residues" evidence="1">
    <location>
        <begin position="81"/>
        <end position="97"/>
    </location>
</feature>
<gene>
    <name evidence="2" type="ORF">CSUI_011489</name>
</gene>
<feature type="region of interest" description="Disordered" evidence="1">
    <location>
        <begin position="1"/>
        <end position="39"/>
    </location>
</feature>
<protein>
    <submittedName>
        <fullName evidence="2">Uncharacterized protein</fullName>
    </submittedName>
</protein>
<dbReference type="Proteomes" id="UP000221165">
    <property type="component" value="Unassembled WGS sequence"/>
</dbReference>
<accession>A0A2C6J4S1</accession>
<comment type="caution">
    <text evidence="2">The sequence shown here is derived from an EMBL/GenBank/DDBJ whole genome shotgun (WGS) entry which is preliminary data.</text>
</comment>
<evidence type="ECO:0000256" key="1">
    <source>
        <dbReference type="SAM" id="MobiDB-lite"/>
    </source>
</evidence>
<feature type="compositionally biased region" description="Low complexity" evidence="1">
    <location>
        <begin position="26"/>
        <end position="39"/>
    </location>
</feature>
<reference evidence="2 3" key="1">
    <citation type="journal article" date="2017" name="Int. J. Parasitol.">
        <title>The genome of the protozoan parasite Cystoisospora suis and a reverse vaccinology approach to identify vaccine candidates.</title>
        <authorList>
            <person name="Palmieri N."/>
            <person name="Shrestha A."/>
            <person name="Ruttkowski B."/>
            <person name="Beck T."/>
            <person name="Vogl C."/>
            <person name="Tomley F."/>
            <person name="Blake D.P."/>
            <person name="Joachim A."/>
        </authorList>
    </citation>
    <scope>NUCLEOTIDE SEQUENCE [LARGE SCALE GENOMIC DNA]</scope>
    <source>
        <strain evidence="2 3">Wien I</strain>
    </source>
</reference>
<dbReference type="VEuPathDB" id="ToxoDB:CSUI_011489"/>
<dbReference type="AlphaFoldDB" id="A0A2C6J4S1"/>
<feature type="compositionally biased region" description="Basic and acidic residues" evidence="1">
    <location>
        <begin position="1"/>
        <end position="10"/>
    </location>
</feature>
<dbReference type="EMBL" id="MIGC01012326">
    <property type="protein sequence ID" value="PHJ14701.1"/>
    <property type="molecule type" value="Genomic_DNA"/>
</dbReference>
<dbReference type="RefSeq" id="XP_067916437.1">
    <property type="nucleotide sequence ID" value="XM_068071587.1"/>
</dbReference>
<feature type="non-terminal residue" evidence="2">
    <location>
        <position position="97"/>
    </location>
</feature>
<sequence>SPAKEVETSRTGDAAALSSAPSVPQGIASSPSSSSGGATALSAFMRELLSTEPLEEGGRDAELSSASDMLSLLAGSAAAALDDEEDEEDFGDEDDED</sequence>
<proteinExistence type="predicted"/>
<organism evidence="2 3">
    <name type="scientific">Cystoisospora suis</name>
    <dbReference type="NCBI Taxonomy" id="483139"/>
    <lineage>
        <taxon>Eukaryota</taxon>
        <taxon>Sar</taxon>
        <taxon>Alveolata</taxon>
        <taxon>Apicomplexa</taxon>
        <taxon>Conoidasida</taxon>
        <taxon>Coccidia</taxon>
        <taxon>Eucoccidiorida</taxon>
        <taxon>Eimeriorina</taxon>
        <taxon>Sarcocystidae</taxon>
        <taxon>Cystoisospora</taxon>
    </lineage>
</organism>
<feature type="region of interest" description="Disordered" evidence="1">
    <location>
        <begin position="75"/>
        <end position="97"/>
    </location>
</feature>
<keyword evidence="3" id="KW-1185">Reference proteome</keyword>